<dbReference type="AlphaFoldDB" id="A0A1G8Y8E7"/>
<protein>
    <submittedName>
        <fullName evidence="2">Uncharacterized protein</fullName>
    </submittedName>
</protein>
<dbReference type="EMBL" id="FNEZ01000003">
    <property type="protein sequence ID" value="SDJ99011.1"/>
    <property type="molecule type" value="Genomic_DNA"/>
</dbReference>
<keyword evidence="1" id="KW-1133">Transmembrane helix</keyword>
<keyword evidence="1" id="KW-0472">Membrane</keyword>
<dbReference type="InterPro" id="IPR046139">
    <property type="entry name" value="DUF6141"/>
</dbReference>
<dbReference type="OrthoDB" id="582675at2"/>
<organism evidence="2 3">
    <name type="scientific">Flavobacterium noncentrifugens</name>
    <dbReference type="NCBI Taxonomy" id="1128970"/>
    <lineage>
        <taxon>Bacteria</taxon>
        <taxon>Pseudomonadati</taxon>
        <taxon>Bacteroidota</taxon>
        <taxon>Flavobacteriia</taxon>
        <taxon>Flavobacteriales</taxon>
        <taxon>Flavobacteriaceae</taxon>
        <taxon>Flavobacterium</taxon>
    </lineage>
</organism>
<gene>
    <name evidence="2" type="ORF">SAMN04487935_2228</name>
</gene>
<sequence length="171" mass="19810">MEEKILFTEQQKFSQWWIWLLLIVLNVFFIFGINKQLIHHEPFGDHPTGDIGLLAGFGLILFVTLLFYTFKLQTIIKEDGIYVRFFPVQIAYRKYSWDKLTKTYVRKYSPIAEYGGWGFRGGISKSGCAFNVSGNQGLQLAFSDRQNLLIGTNKPDEIKEVLVKIGKYKIE</sequence>
<dbReference type="Proteomes" id="UP000199580">
    <property type="component" value="Unassembled WGS sequence"/>
</dbReference>
<proteinExistence type="predicted"/>
<evidence type="ECO:0000256" key="1">
    <source>
        <dbReference type="SAM" id="Phobius"/>
    </source>
</evidence>
<feature type="transmembrane region" description="Helical" evidence="1">
    <location>
        <begin position="16"/>
        <end position="33"/>
    </location>
</feature>
<dbReference type="STRING" id="1128970.SAMN04487935_2228"/>
<dbReference type="Pfam" id="PF19638">
    <property type="entry name" value="DUF6141"/>
    <property type="match status" value="1"/>
</dbReference>
<accession>A0A1G8Y8E7</accession>
<feature type="transmembrane region" description="Helical" evidence="1">
    <location>
        <begin position="53"/>
        <end position="70"/>
    </location>
</feature>
<keyword evidence="1" id="KW-0812">Transmembrane</keyword>
<dbReference type="RefSeq" id="WP_091395281.1">
    <property type="nucleotide sequence ID" value="NZ_BKAI01000006.1"/>
</dbReference>
<evidence type="ECO:0000313" key="2">
    <source>
        <dbReference type="EMBL" id="SDJ99011.1"/>
    </source>
</evidence>
<name>A0A1G8Y8E7_9FLAO</name>
<keyword evidence="3" id="KW-1185">Reference proteome</keyword>
<evidence type="ECO:0000313" key="3">
    <source>
        <dbReference type="Proteomes" id="UP000199580"/>
    </source>
</evidence>
<reference evidence="2 3" key="1">
    <citation type="submission" date="2016-10" db="EMBL/GenBank/DDBJ databases">
        <authorList>
            <person name="de Groot N.N."/>
        </authorList>
    </citation>
    <scope>NUCLEOTIDE SEQUENCE [LARGE SCALE GENOMIC DNA]</scope>
    <source>
        <strain evidence="2 3">CGMCC 1.10076</strain>
    </source>
</reference>